<dbReference type="EMBL" id="CADCXV010001258">
    <property type="protein sequence ID" value="CAB0043018.1"/>
    <property type="molecule type" value="Genomic_DNA"/>
</dbReference>
<keyword evidence="2" id="KW-1185">Reference proteome</keyword>
<accession>A0A6H5IZ01</accession>
<gene>
    <name evidence="1" type="ORF">TBRA_LOCUS14606</name>
</gene>
<dbReference type="AlphaFoldDB" id="A0A6H5IZ01"/>
<organism evidence="1 2">
    <name type="scientific">Trichogramma brassicae</name>
    <dbReference type="NCBI Taxonomy" id="86971"/>
    <lineage>
        <taxon>Eukaryota</taxon>
        <taxon>Metazoa</taxon>
        <taxon>Ecdysozoa</taxon>
        <taxon>Arthropoda</taxon>
        <taxon>Hexapoda</taxon>
        <taxon>Insecta</taxon>
        <taxon>Pterygota</taxon>
        <taxon>Neoptera</taxon>
        <taxon>Endopterygota</taxon>
        <taxon>Hymenoptera</taxon>
        <taxon>Apocrita</taxon>
        <taxon>Proctotrupomorpha</taxon>
        <taxon>Chalcidoidea</taxon>
        <taxon>Trichogrammatidae</taxon>
        <taxon>Trichogramma</taxon>
    </lineage>
</organism>
<name>A0A6H5IZ01_9HYME</name>
<sequence>MLREHRVKFLLFNATNKNKRSYFNRDGTEFNFNYLCPFIFMTPESFVRYYKPLIIVLRSRYLGRIIIYLPAISYFYKVCSNKILQYVETFKKQERKNLKRFGRIIMFTIKAPPREVAVGEQWGAMGSSVYSNTIYVLMDKNRDPIILPSAIKQTQRRFPQ</sequence>
<evidence type="ECO:0000313" key="2">
    <source>
        <dbReference type="Proteomes" id="UP000479190"/>
    </source>
</evidence>
<proteinExistence type="predicted"/>
<reference evidence="1 2" key="1">
    <citation type="submission" date="2020-02" db="EMBL/GenBank/DDBJ databases">
        <authorList>
            <person name="Ferguson B K."/>
        </authorList>
    </citation>
    <scope>NUCLEOTIDE SEQUENCE [LARGE SCALE GENOMIC DNA]</scope>
</reference>
<dbReference type="Proteomes" id="UP000479190">
    <property type="component" value="Unassembled WGS sequence"/>
</dbReference>
<protein>
    <submittedName>
        <fullName evidence="1">Uncharacterized protein</fullName>
    </submittedName>
</protein>
<evidence type="ECO:0000313" key="1">
    <source>
        <dbReference type="EMBL" id="CAB0043018.1"/>
    </source>
</evidence>